<comment type="caution">
    <text evidence="8">The sequence shown here is derived from an EMBL/GenBank/DDBJ whole genome shotgun (WGS) entry which is preliminary data.</text>
</comment>
<dbReference type="Pfam" id="PF01330">
    <property type="entry name" value="RuvA_N"/>
    <property type="match status" value="1"/>
</dbReference>
<dbReference type="SUPFAM" id="SSF46929">
    <property type="entry name" value="DNA helicase RuvA subunit, C-terminal domain"/>
    <property type="match status" value="1"/>
</dbReference>
<evidence type="ECO:0000313" key="9">
    <source>
        <dbReference type="Proteomes" id="UP000824250"/>
    </source>
</evidence>
<comment type="subunit">
    <text evidence="6">Homotetramer. Forms an RuvA(8)-RuvB(12)-Holliday junction (HJ) complex. HJ DNA is sandwiched between 2 RuvA tetramers; dsDNA enters through RuvA and exits via RuvB. An RuvB hexamer assembles on each DNA strand where it exits the tetramer. Each RuvB hexamer is contacted by two RuvA subunits (via domain III) on 2 adjacent RuvB subunits; this complex drives branch migration. In the full resolvosome a probable DNA-RuvA(4)-RuvB(12)-RuvC(2) complex forms which resolves the HJ.</text>
</comment>
<dbReference type="GO" id="GO:0009379">
    <property type="term" value="C:Holliday junction helicase complex"/>
    <property type="evidence" value="ECO:0007669"/>
    <property type="project" value="InterPro"/>
</dbReference>
<dbReference type="NCBIfam" id="TIGR00084">
    <property type="entry name" value="ruvA"/>
    <property type="match status" value="1"/>
</dbReference>
<keyword evidence="3 6" id="KW-0238">DNA-binding</keyword>
<keyword evidence="2 6" id="KW-0227">DNA damage</keyword>
<evidence type="ECO:0000256" key="5">
    <source>
        <dbReference type="ARBA" id="ARBA00023204"/>
    </source>
</evidence>
<dbReference type="GO" id="GO:0000400">
    <property type="term" value="F:four-way junction DNA binding"/>
    <property type="evidence" value="ECO:0007669"/>
    <property type="project" value="UniProtKB-UniRule"/>
</dbReference>
<dbReference type="InterPro" id="IPR011114">
    <property type="entry name" value="RuvA_C"/>
</dbReference>
<comment type="caution">
    <text evidence="6">Lacks conserved residue(s) required for the propagation of feature annotation.</text>
</comment>
<feature type="domain" description="Helix-hairpin-helix DNA-binding motif class 1" evidence="7">
    <location>
        <begin position="73"/>
        <end position="92"/>
    </location>
</feature>
<dbReference type="Gene3D" id="1.10.150.20">
    <property type="entry name" value="5' to 3' exonuclease, C-terminal subdomain"/>
    <property type="match status" value="1"/>
</dbReference>
<dbReference type="EMBL" id="DVGC01000034">
    <property type="protein sequence ID" value="HIR05594.1"/>
    <property type="molecule type" value="Genomic_DNA"/>
</dbReference>
<gene>
    <name evidence="6 8" type="primary">ruvA</name>
    <name evidence="8" type="ORF">IAB28_06475</name>
</gene>
<comment type="similarity">
    <text evidence="6">Belongs to the RuvA family.</text>
</comment>
<evidence type="ECO:0000256" key="3">
    <source>
        <dbReference type="ARBA" id="ARBA00023125"/>
    </source>
</evidence>
<keyword evidence="1 6" id="KW-0963">Cytoplasm</keyword>
<dbReference type="SUPFAM" id="SSF50249">
    <property type="entry name" value="Nucleic acid-binding proteins"/>
    <property type="match status" value="1"/>
</dbReference>
<reference evidence="8" key="2">
    <citation type="journal article" date="2021" name="PeerJ">
        <title>Extensive microbial diversity within the chicken gut microbiome revealed by metagenomics and culture.</title>
        <authorList>
            <person name="Gilroy R."/>
            <person name="Ravi A."/>
            <person name="Getino M."/>
            <person name="Pursley I."/>
            <person name="Horton D.L."/>
            <person name="Alikhan N.F."/>
            <person name="Baker D."/>
            <person name="Gharbi K."/>
            <person name="Hall N."/>
            <person name="Watson M."/>
            <person name="Adriaenssens E.M."/>
            <person name="Foster-Nyarko E."/>
            <person name="Jarju S."/>
            <person name="Secka A."/>
            <person name="Antonio M."/>
            <person name="Oren A."/>
            <person name="Chaudhuri R.R."/>
            <person name="La Ragione R."/>
            <person name="Hildebrand F."/>
            <person name="Pallen M.J."/>
        </authorList>
    </citation>
    <scope>NUCLEOTIDE SEQUENCE</scope>
    <source>
        <strain evidence="8">CHK180-2868</strain>
    </source>
</reference>
<name>A0A9D1D6G1_9FIRM</name>
<dbReference type="GO" id="GO:0006310">
    <property type="term" value="P:DNA recombination"/>
    <property type="evidence" value="ECO:0007669"/>
    <property type="project" value="UniProtKB-UniRule"/>
</dbReference>
<dbReference type="GO" id="GO:0005737">
    <property type="term" value="C:cytoplasm"/>
    <property type="evidence" value="ECO:0007669"/>
    <property type="project" value="UniProtKB-SubCell"/>
</dbReference>
<dbReference type="InterPro" id="IPR012340">
    <property type="entry name" value="NA-bd_OB-fold"/>
</dbReference>
<keyword evidence="4 6" id="KW-0233">DNA recombination</keyword>
<dbReference type="GO" id="GO:0006281">
    <property type="term" value="P:DNA repair"/>
    <property type="evidence" value="ECO:0007669"/>
    <property type="project" value="UniProtKB-UniRule"/>
</dbReference>
<dbReference type="HAMAP" id="MF_00031">
    <property type="entry name" value="DNA_HJ_migration_RuvA"/>
    <property type="match status" value="1"/>
</dbReference>
<evidence type="ECO:0000256" key="1">
    <source>
        <dbReference type="ARBA" id="ARBA00022490"/>
    </source>
</evidence>
<evidence type="ECO:0000256" key="6">
    <source>
        <dbReference type="HAMAP-Rule" id="MF_00031"/>
    </source>
</evidence>
<comment type="subcellular location">
    <subcellularLocation>
        <location evidence="6">Cytoplasm</location>
    </subcellularLocation>
</comment>
<dbReference type="InterPro" id="IPR003583">
    <property type="entry name" value="Hlx-hairpin-Hlx_DNA-bd_motif"/>
</dbReference>
<protein>
    <recommendedName>
        <fullName evidence="6">Holliday junction branch migration complex subunit RuvA</fullName>
    </recommendedName>
</protein>
<organism evidence="8 9">
    <name type="scientific">Candidatus Copromonas faecavium</name>
    <name type="common">nom. illeg.</name>
    <dbReference type="NCBI Taxonomy" id="2840740"/>
    <lineage>
        <taxon>Bacteria</taxon>
        <taxon>Bacillati</taxon>
        <taxon>Bacillota</taxon>
        <taxon>Clostridia</taxon>
        <taxon>Lachnospirales</taxon>
        <taxon>Lachnospiraceae</taxon>
        <taxon>Candidatus Copromonas (nom. illeg.)</taxon>
    </lineage>
</organism>
<dbReference type="Gene3D" id="1.10.8.10">
    <property type="entry name" value="DNA helicase RuvA subunit, C-terminal domain"/>
    <property type="match status" value="1"/>
</dbReference>
<evidence type="ECO:0000313" key="8">
    <source>
        <dbReference type="EMBL" id="HIR05594.1"/>
    </source>
</evidence>
<sequence>MISYIRGPLAEKFEDSVVIEAGNVGYRIFVPISVLEGLPGLGEEVKLYTYFQVSETGMSLYGFCTKQDLEMFRQLIGVNGVGPRSALGILSSIRPDALRLAVLSSDVKALTKAPGVGAKTAQRIILDLKDKVKAEDLLVAADAVPAAGDASGLSGFDEAAREAAEALTALGYSAGEASQAVRKAAAEGMTAEEILKASLKYLAF</sequence>
<dbReference type="Pfam" id="PF07499">
    <property type="entry name" value="RuvA_C"/>
    <property type="match status" value="1"/>
</dbReference>
<dbReference type="GO" id="GO:0009378">
    <property type="term" value="F:four-way junction helicase activity"/>
    <property type="evidence" value="ECO:0007669"/>
    <property type="project" value="InterPro"/>
</dbReference>
<evidence type="ECO:0000256" key="4">
    <source>
        <dbReference type="ARBA" id="ARBA00023172"/>
    </source>
</evidence>
<dbReference type="SMART" id="SM00278">
    <property type="entry name" value="HhH1"/>
    <property type="match status" value="2"/>
</dbReference>
<dbReference type="InterPro" id="IPR013849">
    <property type="entry name" value="DNA_helicase_Holl-junc_RuvA_I"/>
</dbReference>
<dbReference type="GO" id="GO:0005524">
    <property type="term" value="F:ATP binding"/>
    <property type="evidence" value="ECO:0007669"/>
    <property type="project" value="InterPro"/>
</dbReference>
<dbReference type="Proteomes" id="UP000824250">
    <property type="component" value="Unassembled WGS sequence"/>
</dbReference>
<dbReference type="AlphaFoldDB" id="A0A9D1D6G1"/>
<proteinExistence type="inferred from homology"/>
<comment type="function">
    <text evidence="6">The RuvA-RuvB-RuvC complex processes Holliday junction (HJ) DNA during genetic recombination and DNA repair, while the RuvA-RuvB complex plays an important role in the rescue of blocked DNA replication forks via replication fork reversal (RFR). RuvA specifically binds to HJ cruciform DNA, conferring on it an open structure. The RuvB hexamer acts as an ATP-dependent pump, pulling dsDNA into and through the RuvAB complex. HJ branch migration allows RuvC to scan DNA until it finds its consensus sequence, where it cleaves and resolves the cruciform DNA.</text>
</comment>
<dbReference type="InterPro" id="IPR036267">
    <property type="entry name" value="RuvA_C_sf"/>
</dbReference>
<keyword evidence="5 6" id="KW-0234">DNA repair</keyword>
<feature type="region of interest" description="Domain I" evidence="6">
    <location>
        <begin position="1"/>
        <end position="64"/>
    </location>
</feature>
<dbReference type="GO" id="GO:0048476">
    <property type="term" value="C:Holliday junction resolvase complex"/>
    <property type="evidence" value="ECO:0007669"/>
    <property type="project" value="UniProtKB-UniRule"/>
</dbReference>
<feature type="domain" description="Helix-hairpin-helix DNA-binding motif class 1" evidence="7">
    <location>
        <begin position="108"/>
        <end position="127"/>
    </location>
</feature>
<comment type="domain">
    <text evidence="6">Has three domains with a flexible linker between the domains II and III and assumes an 'L' shape. Domain III is highly mobile and contacts RuvB.</text>
</comment>
<dbReference type="Gene3D" id="2.40.50.140">
    <property type="entry name" value="Nucleic acid-binding proteins"/>
    <property type="match status" value="1"/>
</dbReference>
<reference evidence="8" key="1">
    <citation type="submission" date="2020-10" db="EMBL/GenBank/DDBJ databases">
        <authorList>
            <person name="Gilroy R."/>
        </authorList>
    </citation>
    <scope>NUCLEOTIDE SEQUENCE</scope>
    <source>
        <strain evidence="8">CHK180-2868</strain>
    </source>
</reference>
<dbReference type="InterPro" id="IPR000085">
    <property type="entry name" value="RuvA"/>
</dbReference>
<evidence type="ECO:0000256" key="2">
    <source>
        <dbReference type="ARBA" id="ARBA00022763"/>
    </source>
</evidence>
<dbReference type="CDD" id="cd14332">
    <property type="entry name" value="UBA_RuvA_C"/>
    <property type="match status" value="1"/>
</dbReference>
<accession>A0A9D1D6G1</accession>
<dbReference type="SUPFAM" id="SSF47781">
    <property type="entry name" value="RuvA domain 2-like"/>
    <property type="match status" value="1"/>
</dbReference>
<dbReference type="Pfam" id="PF14520">
    <property type="entry name" value="HHH_5"/>
    <property type="match status" value="1"/>
</dbReference>
<dbReference type="InterPro" id="IPR010994">
    <property type="entry name" value="RuvA_2-like"/>
</dbReference>
<evidence type="ECO:0000259" key="7">
    <source>
        <dbReference type="SMART" id="SM00278"/>
    </source>
</evidence>
<feature type="region of interest" description="Domain III" evidence="6">
    <location>
        <begin position="151"/>
        <end position="204"/>
    </location>
</feature>